<evidence type="ECO:0000256" key="1">
    <source>
        <dbReference type="ARBA" id="ARBA00004141"/>
    </source>
</evidence>
<name>A0ABU4RE50_9FLAO</name>
<comment type="caution">
    <text evidence="8">The sequence shown here is derived from an EMBL/GenBank/DDBJ whole genome shotgun (WGS) entry which is preliminary data.</text>
</comment>
<dbReference type="PANTHER" id="PTHR11819:SF195">
    <property type="entry name" value="SODIUM_GLUCOSE COTRANSPORTER 4"/>
    <property type="match status" value="1"/>
</dbReference>
<feature type="transmembrane region" description="Helical" evidence="7">
    <location>
        <begin position="547"/>
        <end position="565"/>
    </location>
</feature>
<accession>A0ABU4RE50</accession>
<feature type="transmembrane region" description="Helical" evidence="7">
    <location>
        <begin position="400"/>
        <end position="417"/>
    </location>
</feature>
<evidence type="ECO:0000256" key="7">
    <source>
        <dbReference type="SAM" id="Phobius"/>
    </source>
</evidence>
<keyword evidence="9" id="KW-1185">Reference proteome</keyword>
<feature type="transmembrane region" description="Helical" evidence="7">
    <location>
        <begin position="159"/>
        <end position="178"/>
    </location>
</feature>
<dbReference type="EMBL" id="JAWXVI010000007">
    <property type="protein sequence ID" value="MDX6190541.1"/>
    <property type="molecule type" value="Genomic_DNA"/>
</dbReference>
<protein>
    <submittedName>
        <fullName evidence="8">Sodium/sugar symporter</fullName>
    </submittedName>
</protein>
<feature type="transmembrane region" description="Helical" evidence="7">
    <location>
        <begin position="190"/>
        <end position="212"/>
    </location>
</feature>
<reference evidence="8 9" key="1">
    <citation type="submission" date="2023-11" db="EMBL/GenBank/DDBJ databases">
        <title>Unpublished Manusciprt.</title>
        <authorList>
            <person name="Saticioglu I.B."/>
            <person name="Ay H."/>
            <person name="Ajmi N."/>
            <person name="Altun S."/>
            <person name="Duman M."/>
        </authorList>
    </citation>
    <scope>NUCLEOTIDE SEQUENCE [LARGE SCALE GENOMIC DNA]</scope>
    <source>
        <strain evidence="8 9">Fl-318</strain>
    </source>
</reference>
<feature type="transmembrane region" description="Helical" evidence="7">
    <location>
        <begin position="75"/>
        <end position="104"/>
    </location>
</feature>
<feature type="transmembrane region" description="Helical" evidence="7">
    <location>
        <begin position="125"/>
        <end position="147"/>
    </location>
</feature>
<dbReference type="InterPro" id="IPR001734">
    <property type="entry name" value="Na/solute_symporter"/>
</dbReference>
<comment type="subcellular location">
    <subcellularLocation>
        <location evidence="1">Membrane</location>
        <topology evidence="1">Multi-pass membrane protein</topology>
    </subcellularLocation>
</comment>
<dbReference type="PANTHER" id="PTHR11819">
    <property type="entry name" value="SOLUTE CARRIER FAMILY 5"/>
    <property type="match status" value="1"/>
</dbReference>
<keyword evidence="3 7" id="KW-0812">Transmembrane</keyword>
<dbReference type="Gene3D" id="1.20.1730.10">
    <property type="entry name" value="Sodium/glucose cotransporter"/>
    <property type="match status" value="1"/>
</dbReference>
<keyword evidence="4 7" id="KW-1133">Transmembrane helix</keyword>
<organism evidence="8 9">
    <name type="scientific">Flavobacterium cupriresistens</name>
    <dbReference type="NCBI Taxonomy" id="2893885"/>
    <lineage>
        <taxon>Bacteria</taxon>
        <taxon>Pseudomonadati</taxon>
        <taxon>Bacteroidota</taxon>
        <taxon>Flavobacteriia</taxon>
        <taxon>Flavobacteriales</taxon>
        <taxon>Flavobacteriaceae</taxon>
        <taxon>Flavobacterium</taxon>
    </lineage>
</organism>
<dbReference type="InterPro" id="IPR038377">
    <property type="entry name" value="Na/Glc_symporter_sf"/>
</dbReference>
<evidence type="ECO:0000256" key="2">
    <source>
        <dbReference type="ARBA" id="ARBA00006434"/>
    </source>
</evidence>
<feature type="transmembrane region" description="Helical" evidence="7">
    <location>
        <begin position="300"/>
        <end position="325"/>
    </location>
</feature>
<evidence type="ECO:0000256" key="6">
    <source>
        <dbReference type="RuleBase" id="RU362091"/>
    </source>
</evidence>
<sequence length="566" mass="62191">MNQNLAIADYAVFIIYFIVVASYGYTIYRKRKKDEQDAKAYFLAEGNLTWWAIGASLIASNISAEQFIGMSGEGFFLGIAVAAYEWIAAIALIIVAVWFIPVYLKNKIYTMPQFLKTRYNESTALIMAVFWLFLYVFVNLTSILYLGAVAINGLAGGEYLHVIMIGLALFALVISLGGMKVVAYTDVIQVAVLIIGGLVTSYIALTTVGHYFGFGENAIEGFKVLMREAPEHFKMIIPKPHDTSVTAVTSQHDIDKYLTFPGLMSYIAGIWIINLNYWGCNQYITQRALGADLQTARTGILFAGILKLLMPLIVMLPGIAAYVLYQNGHLPQLVGGKDGAYSAVLTFLPTGLRGLSVAALTAAIVASLAGKVNSISTIYTLDIHKKYIQKEAGEKQQVNIGRIAVFAAMLLAVLFTWNDLLGIGGVGGFTYIQKYTGFISPGVFAMFILGMFWKRTTGTAAVIGVILGFLLSVLFNEYAPMLFGNETLLYTAYKNGKGAYEIPFHICMGLSFFFTTLAMILISFAGPKVNPKAFELDSEMFKVKPQTTVLIIITLLTIIALYVKFW</sequence>
<dbReference type="Pfam" id="PF00474">
    <property type="entry name" value="SSF"/>
    <property type="match status" value="1"/>
</dbReference>
<feature type="transmembrane region" description="Helical" evidence="7">
    <location>
        <begin position="258"/>
        <end position="279"/>
    </location>
</feature>
<gene>
    <name evidence="8" type="ORF">SGQ83_14355</name>
</gene>
<proteinExistence type="inferred from homology"/>
<evidence type="ECO:0000256" key="4">
    <source>
        <dbReference type="ARBA" id="ARBA00022989"/>
    </source>
</evidence>
<feature type="transmembrane region" description="Helical" evidence="7">
    <location>
        <begin position="40"/>
        <end position="63"/>
    </location>
</feature>
<evidence type="ECO:0000313" key="9">
    <source>
        <dbReference type="Proteomes" id="UP001273350"/>
    </source>
</evidence>
<evidence type="ECO:0000256" key="5">
    <source>
        <dbReference type="ARBA" id="ARBA00023136"/>
    </source>
</evidence>
<dbReference type="CDD" id="cd10325">
    <property type="entry name" value="SLC5sbd_vSGLT"/>
    <property type="match status" value="1"/>
</dbReference>
<dbReference type="PROSITE" id="PS50283">
    <property type="entry name" value="NA_SOLUT_SYMP_3"/>
    <property type="match status" value="1"/>
</dbReference>
<dbReference type="Proteomes" id="UP001273350">
    <property type="component" value="Unassembled WGS sequence"/>
</dbReference>
<keyword evidence="5 7" id="KW-0472">Membrane</keyword>
<feature type="transmembrane region" description="Helical" evidence="7">
    <location>
        <begin position="355"/>
        <end position="379"/>
    </location>
</feature>
<evidence type="ECO:0000313" key="8">
    <source>
        <dbReference type="EMBL" id="MDX6190541.1"/>
    </source>
</evidence>
<comment type="similarity">
    <text evidence="2 6">Belongs to the sodium:solute symporter (SSF) (TC 2.A.21) family.</text>
</comment>
<dbReference type="NCBIfam" id="TIGR00813">
    <property type="entry name" value="sss"/>
    <property type="match status" value="1"/>
</dbReference>
<evidence type="ECO:0000256" key="3">
    <source>
        <dbReference type="ARBA" id="ARBA00022692"/>
    </source>
</evidence>
<dbReference type="RefSeq" id="WP_230004175.1">
    <property type="nucleotide sequence ID" value="NZ_CP087134.1"/>
</dbReference>
<feature type="transmembrane region" description="Helical" evidence="7">
    <location>
        <begin position="437"/>
        <end position="453"/>
    </location>
</feature>
<feature type="transmembrane region" description="Helical" evidence="7">
    <location>
        <begin position="6"/>
        <end position="28"/>
    </location>
</feature>
<feature type="transmembrane region" description="Helical" evidence="7">
    <location>
        <begin position="502"/>
        <end position="526"/>
    </location>
</feature>
<feature type="transmembrane region" description="Helical" evidence="7">
    <location>
        <begin position="460"/>
        <end position="482"/>
    </location>
</feature>